<gene>
    <name evidence="16" type="ORF">M5D96_007717</name>
</gene>
<evidence type="ECO:0000256" key="4">
    <source>
        <dbReference type="ARBA" id="ARBA00022676"/>
    </source>
</evidence>
<dbReference type="PANTHER" id="PTHR48438">
    <property type="entry name" value="ALPHA-(1,3)-FUCOSYLTRANSFERASE C-RELATED"/>
    <property type="match status" value="1"/>
</dbReference>
<keyword evidence="7" id="KW-0735">Signal-anchor</keyword>
<evidence type="ECO:0000256" key="8">
    <source>
        <dbReference type="ARBA" id="ARBA00022989"/>
    </source>
</evidence>
<dbReference type="InterPro" id="IPR001503">
    <property type="entry name" value="Glyco_trans_10"/>
</dbReference>
<evidence type="ECO:0000256" key="11">
    <source>
        <dbReference type="ARBA" id="ARBA00023180"/>
    </source>
</evidence>
<evidence type="ECO:0000256" key="2">
    <source>
        <dbReference type="ARBA" id="ARBA00004922"/>
    </source>
</evidence>
<comment type="pathway">
    <text evidence="2">Protein modification; protein glycosylation.</text>
</comment>
<evidence type="ECO:0000313" key="17">
    <source>
        <dbReference type="Proteomes" id="UP001059596"/>
    </source>
</evidence>
<comment type="caution">
    <text evidence="16">The sequence shown here is derived from an EMBL/GenBank/DDBJ whole genome shotgun (WGS) entry which is preliminary data.</text>
</comment>
<dbReference type="EMBL" id="JAMKOV010000006">
    <property type="protein sequence ID" value="KAI8039007.1"/>
    <property type="molecule type" value="Genomic_DNA"/>
</dbReference>
<evidence type="ECO:0000313" key="16">
    <source>
        <dbReference type="EMBL" id="KAI8039007.1"/>
    </source>
</evidence>
<dbReference type="InterPro" id="IPR038577">
    <property type="entry name" value="GT10-like_C_sf"/>
</dbReference>
<dbReference type="GO" id="GO:0008417">
    <property type="term" value="F:fucosyltransferase activity"/>
    <property type="evidence" value="ECO:0007669"/>
    <property type="project" value="InterPro"/>
</dbReference>
<keyword evidence="17" id="KW-1185">Reference proteome</keyword>
<evidence type="ECO:0000259" key="14">
    <source>
        <dbReference type="Pfam" id="PF00852"/>
    </source>
</evidence>
<keyword evidence="6 12" id="KW-0812">Transmembrane</keyword>
<comment type="subcellular location">
    <subcellularLocation>
        <location evidence="1 12">Golgi apparatus</location>
        <location evidence="1 12">Golgi stack membrane</location>
        <topology evidence="1 12">Single-pass type II membrane protein</topology>
    </subcellularLocation>
</comment>
<dbReference type="PANTHER" id="PTHR48438:SF1">
    <property type="entry name" value="ALPHA-(1,3)-FUCOSYLTRANSFERASE C-RELATED"/>
    <property type="match status" value="1"/>
</dbReference>
<evidence type="ECO:0000256" key="12">
    <source>
        <dbReference type="RuleBase" id="RU003832"/>
    </source>
</evidence>
<dbReference type="Proteomes" id="UP001059596">
    <property type="component" value="Unassembled WGS sequence"/>
</dbReference>
<dbReference type="GO" id="GO:0032580">
    <property type="term" value="C:Golgi cisterna membrane"/>
    <property type="evidence" value="ECO:0007669"/>
    <property type="project" value="UniProtKB-SubCell"/>
</dbReference>
<dbReference type="OrthoDB" id="427096at2759"/>
<name>A0A9Q0BNS0_9MUSC</name>
<protein>
    <recommendedName>
        <fullName evidence="12">Fucosyltransferase</fullName>
        <ecNumber evidence="12">2.4.1.-</ecNumber>
    </recommendedName>
</protein>
<evidence type="ECO:0000256" key="1">
    <source>
        <dbReference type="ARBA" id="ARBA00004447"/>
    </source>
</evidence>
<dbReference type="Gene3D" id="3.40.50.11660">
    <property type="entry name" value="Glycosyl transferase family 10, C-terminal domain"/>
    <property type="match status" value="1"/>
</dbReference>
<proteinExistence type="inferred from homology"/>
<feature type="transmembrane region" description="Helical" evidence="12">
    <location>
        <begin position="98"/>
        <end position="119"/>
    </location>
</feature>
<keyword evidence="10 12" id="KW-0472">Membrane</keyword>
<feature type="region of interest" description="Disordered" evidence="13">
    <location>
        <begin position="1"/>
        <end position="34"/>
    </location>
</feature>
<evidence type="ECO:0000256" key="6">
    <source>
        <dbReference type="ARBA" id="ARBA00022692"/>
    </source>
</evidence>
<feature type="domain" description="Fucosyltransferase N-terminal" evidence="15">
    <location>
        <begin position="130"/>
        <end position="229"/>
    </location>
</feature>
<evidence type="ECO:0000256" key="13">
    <source>
        <dbReference type="SAM" id="MobiDB-lite"/>
    </source>
</evidence>
<keyword evidence="4 12" id="KW-0328">Glycosyltransferase</keyword>
<dbReference type="Pfam" id="PF17039">
    <property type="entry name" value="Glyco_tran_10_N"/>
    <property type="match status" value="1"/>
</dbReference>
<reference evidence="16" key="1">
    <citation type="journal article" date="2023" name="Genome Biol. Evol.">
        <title>Long-read-based Genome Assembly of Drosophila gunungcola Reveals Fewer Chemosensory Genes in Flower-breeding Species.</title>
        <authorList>
            <person name="Negi A."/>
            <person name="Liao B.Y."/>
            <person name="Yeh S.D."/>
        </authorList>
    </citation>
    <scope>NUCLEOTIDE SEQUENCE</scope>
    <source>
        <strain evidence="16">Sukarami</strain>
    </source>
</reference>
<keyword evidence="5 12" id="KW-0808">Transferase</keyword>
<dbReference type="Pfam" id="PF00852">
    <property type="entry name" value="Glyco_transf_10"/>
    <property type="match status" value="1"/>
</dbReference>
<keyword evidence="9 12" id="KW-0333">Golgi apparatus</keyword>
<dbReference type="AlphaFoldDB" id="A0A9Q0BNS0"/>
<organism evidence="16 17">
    <name type="scientific">Drosophila gunungcola</name>
    <name type="common">fruit fly</name>
    <dbReference type="NCBI Taxonomy" id="103775"/>
    <lineage>
        <taxon>Eukaryota</taxon>
        <taxon>Metazoa</taxon>
        <taxon>Ecdysozoa</taxon>
        <taxon>Arthropoda</taxon>
        <taxon>Hexapoda</taxon>
        <taxon>Insecta</taxon>
        <taxon>Pterygota</taxon>
        <taxon>Neoptera</taxon>
        <taxon>Endopterygota</taxon>
        <taxon>Diptera</taxon>
        <taxon>Brachycera</taxon>
        <taxon>Muscomorpha</taxon>
        <taxon>Ephydroidea</taxon>
        <taxon>Drosophilidae</taxon>
        <taxon>Drosophila</taxon>
        <taxon>Sophophora</taxon>
    </lineage>
</organism>
<keyword evidence="11" id="KW-0325">Glycoprotein</keyword>
<evidence type="ECO:0000256" key="3">
    <source>
        <dbReference type="ARBA" id="ARBA00008919"/>
    </source>
</evidence>
<dbReference type="SUPFAM" id="SSF53756">
    <property type="entry name" value="UDP-Glycosyltransferase/glycogen phosphorylase"/>
    <property type="match status" value="1"/>
</dbReference>
<feature type="region of interest" description="Disordered" evidence="13">
    <location>
        <begin position="54"/>
        <end position="81"/>
    </location>
</feature>
<evidence type="ECO:0000256" key="10">
    <source>
        <dbReference type="ARBA" id="ARBA00023136"/>
    </source>
</evidence>
<accession>A0A9Q0BNS0</accession>
<dbReference type="InterPro" id="IPR031481">
    <property type="entry name" value="Glyco_tran_10_N"/>
</dbReference>
<sequence length="453" mass="52722">MPMDKLRATPVDKILSFRRNPDLQQQRRQQTDEMEDIPRFLPPQLLFDDADGKDTHRRMADTDSINSEDAVRLPPPRRSPVSMRNLQRQLYSPNQCMNVLKAIVAVVTICVLFTTIPLYRRQRIEKENSLKMVLLWNEQLPTGGSAHMECGCLVSTRRNHDDKPFDAVVFNADYPYTFEDLNNIKRTPDYYAVFAAKKPLSLAQNPLAGSMLPLFNLTMTYRLDSQLIWTDYYFSHTNLARRLNWFRSPSKNLVDDMPDSMFQHLDSEVLKKTRLAVYLTYEVDQNSLPGGLYLQKLQKYADIDAHDSCLGSQDCSHYHFMLIFETSACPDYVPPQMYMAMDKLMVPVLIGGGNLTNLVPQQSYIRGLDFSTPKDLVRHLKDLVNDREEYKRFFWWHSIYKLRQTYQPYCALCSLIQKPAEERQIGQGSSKLAFIKWWTSAEYQCPNRSTTFL</sequence>
<evidence type="ECO:0000256" key="7">
    <source>
        <dbReference type="ARBA" id="ARBA00022968"/>
    </source>
</evidence>
<evidence type="ECO:0000256" key="5">
    <source>
        <dbReference type="ARBA" id="ARBA00022679"/>
    </source>
</evidence>
<evidence type="ECO:0000256" key="9">
    <source>
        <dbReference type="ARBA" id="ARBA00023034"/>
    </source>
</evidence>
<comment type="similarity">
    <text evidence="3 12">Belongs to the glycosyltransferase 10 family.</text>
</comment>
<dbReference type="EC" id="2.4.1.-" evidence="12"/>
<dbReference type="InterPro" id="IPR055270">
    <property type="entry name" value="Glyco_tran_10_C"/>
</dbReference>
<feature type="domain" description="Fucosyltransferase C-terminal" evidence="14">
    <location>
        <begin position="271"/>
        <end position="424"/>
    </location>
</feature>
<keyword evidence="8 12" id="KW-1133">Transmembrane helix</keyword>
<evidence type="ECO:0000259" key="15">
    <source>
        <dbReference type="Pfam" id="PF17039"/>
    </source>
</evidence>